<dbReference type="STRING" id="947013.SAMN04488109_1648"/>
<dbReference type="Pfam" id="PF13474">
    <property type="entry name" value="SnoaL_3"/>
    <property type="match status" value="1"/>
</dbReference>
<dbReference type="InterPro" id="IPR032710">
    <property type="entry name" value="NTF2-like_dom_sf"/>
</dbReference>
<gene>
    <name evidence="3" type="ORF">SAMN04488109_1648</name>
</gene>
<feature type="signal peptide" evidence="1">
    <location>
        <begin position="1"/>
        <end position="15"/>
    </location>
</feature>
<organism evidence="3 4">
    <name type="scientific">Chryseolinea serpens</name>
    <dbReference type="NCBI Taxonomy" id="947013"/>
    <lineage>
        <taxon>Bacteria</taxon>
        <taxon>Pseudomonadati</taxon>
        <taxon>Bacteroidota</taxon>
        <taxon>Cytophagia</taxon>
        <taxon>Cytophagales</taxon>
        <taxon>Fulvivirgaceae</taxon>
        <taxon>Chryseolinea</taxon>
    </lineage>
</organism>
<dbReference type="Gene3D" id="3.10.450.50">
    <property type="match status" value="1"/>
</dbReference>
<evidence type="ECO:0000259" key="2">
    <source>
        <dbReference type="Pfam" id="PF13474"/>
    </source>
</evidence>
<keyword evidence="1" id="KW-0732">Signal</keyword>
<sequence length="170" mass="18603">MLLFLCAGVQFLASAQPTTTNMTTTTVSNEEAAIRTLEDKFVTAFNAGNVDAMMKNYISDSSLVVFDVVPPRQHQGAEAYRKAWVGFFSHFRGTPKIAINDLSITVDGTVAFSHSIQRVTGIDTNGRAIDRTVRVTDGYRQIEGHWLIVLEHVSVPVDVTTGKADLTSKP</sequence>
<dbReference type="SUPFAM" id="SSF54427">
    <property type="entry name" value="NTF2-like"/>
    <property type="match status" value="1"/>
</dbReference>
<dbReference type="Proteomes" id="UP000184212">
    <property type="component" value="Unassembled WGS sequence"/>
</dbReference>
<dbReference type="EMBL" id="FQWQ01000001">
    <property type="protein sequence ID" value="SHG74381.1"/>
    <property type="molecule type" value="Genomic_DNA"/>
</dbReference>
<proteinExistence type="predicted"/>
<dbReference type="AlphaFoldDB" id="A0A1M5MAY3"/>
<accession>A0A1M5MAY3</accession>
<evidence type="ECO:0000256" key="1">
    <source>
        <dbReference type="SAM" id="SignalP"/>
    </source>
</evidence>
<dbReference type="InterPro" id="IPR037401">
    <property type="entry name" value="SnoaL-like"/>
</dbReference>
<protein>
    <recommendedName>
        <fullName evidence="2">SnoaL-like domain-containing protein</fullName>
    </recommendedName>
</protein>
<evidence type="ECO:0000313" key="4">
    <source>
        <dbReference type="Proteomes" id="UP000184212"/>
    </source>
</evidence>
<feature type="chain" id="PRO_5012928869" description="SnoaL-like domain-containing protein" evidence="1">
    <location>
        <begin position="16"/>
        <end position="170"/>
    </location>
</feature>
<evidence type="ECO:0000313" key="3">
    <source>
        <dbReference type="EMBL" id="SHG74381.1"/>
    </source>
</evidence>
<reference evidence="3 4" key="1">
    <citation type="submission" date="2016-11" db="EMBL/GenBank/DDBJ databases">
        <authorList>
            <person name="Jaros S."/>
            <person name="Januszkiewicz K."/>
            <person name="Wedrychowicz H."/>
        </authorList>
    </citation>
    <scope>NUCLEOTIDE SEQUENCE [LARGE SCALE GENOMIC DNA]</scope>
    <source>
        <strain evidence="3 4">DSM 24574</strain>
    </source>
</reference>
<keyword evidence="4" id="KW-1185">Reference proteome</keyword>
<feature type="domain" description="SnoaL-like" evidence="2">
    <location>
        <begin position="34"/>
        <end position="157"/>
    </location>
</feature>
<name>A0A1M5MAY3_9BACT</name>